<evidence type="ECO:0000313" key="1">
    <source>
        <dbReference type="EMBL" id="SHN87977.1"/>
    </source>
</evidence>
<dbReference type="EMBL" id="FRDM01000038">
    <property type="protein sequence ID" value="SHN87977.1"/>
    <property type="molecule type" value="Genomic_DNA"/>
</dbReference>
<sequence length="52" mass="5542">MRLLRAGVVAVIGAAVVLLAPGVAAGSSGTTQQSCERIWFWWIPFPCQPESL</sequence>
<dbReference type="RefSeq" id="WP_175561446.1">
    <property type="nucleotide sequence ID" value="NZ_FRDM01000038.1"/>
</dbReference>
<protein>
    <submittedName>
        <fullName evidence="1">Uncharacterized protein</fullName>
    </submittedName>
</protein>
<organism evidence="1 2">
    <name type="scientific">Geodermatophilus obscurus</name>
    <dbReference type="NCBI Taxonomy" id="1861"/>
    <lineage>
        <taxon>Bacteria</taxon>
        <taxon>Bacillati</taxon>
        <taxon>Actinomycetota</taxon>
        <taxon>Actinomycetes</taxon>
        <taxon>Geodermatophilales</taxon>
        <taxon>Geodermatophilaceae</taxon>
        <taxon>Geodermatophilus</taxon>
    </lineage>
</organism>
<name>A0A1M7UYH4_9ACTN</name>
<accession>A0A1M7UYH4</accession>
<gene>
    <name evidence="1" type="ORF">SAMN05660350_04298</name>
</gene>
<evidence type="ECO:0000313" key="2">
    <source>
        <dbReference type="Proteomes" id="UP000184428"/>
    </source>
</evidence>
<dbReference type="Proteomes" id="UP000184428">
    <property type="component" value="Unassembled WGS sequence"/>
</dbReference>
<proteinExistence type="predicted"/>
<reference evidence="1 2" key="1">
    <citation type="submission" date="2016-12" db="EMBL/GenBank/DDBJ databases">
        <authorList>
            <person name="Song W.-J."/>
            <person name="Kurnit D.M."/>
        </authorList>
    </citation>
    <scope>NUCLEOTIDE SEQUENCE [LARGE SCALE GENOMIC DNA]</scope>
    <source>
        <strain evidence="1 2">DSM 43162</strain>
    </source>
</reference>
<dbReference type="AlphaFoldDB" id="A0A1M7UYH4"/>